<dbReference type="SUPFAM" id="SSF52096">
    <property type="entry name" value="ClpP/crotonase"/>
    <property type="match status" value="1"/>
</dbReference>
<dbReference type="InterPro" id="IPR023562">
    <property type="entry name" value="ClpP/TepA"/>
</dbReference>
<dbReference type="PANTHER" id="PTHR10381">
    <property type="entry name" value="ATP-DEPENDENT CLP PROTEASE PROTEOLYTIC SUBUNIT"/>
    <property type="match status" value="1"/>
</dbReference>
<reference evidence="1 2" key="1">
    <citation type="submission" date="2019-09" db="EMBL/GenBank/DDBJ databases">
        <title>A chromosome-level genome assembly of the Chinese tupelo Nyssa sinensis.</title>
        <authorList>
            <person name="Yang X."/>
            <person name="Kang M."/>
            <person name="Yang Y."/>
            <person name="Xiong H."/>
            <person name="Wang M."/>
            <person name="Zhang Z."/>
            <person name="Wang Z."/>
            <person name="Wu H."/>
            <person name="Ma T."/>
            <person name="Liu J."/>
            <person name="Xi Z."/>
        </authorList>
    </citation>
    <scope>NUCLEOTIDE SEQUENCE [LARGE SCALE GENOMIC DNA]</scope>
    <source>
        <strain evidence="1">J267</strain>
        <tissue evidence="1">Leaf</tissue>
    </source>
</reference>
<dbReference type="GO" id="GO:0006515">
    <property type="term" value="P:protein quality control for misfolded or incompletely synthesized proteins"/>
    <property type="evidence" value="ECO:0007669"/>
    <property type="project" value="TreeGrafter"/>
</dbReference>
<dbReference type="Gene3D" id="3.90.226.10">
    <property type="entry name" value="2-enoyl-CoA Hydratase, Chain A, domain 1"/>
    <property type="match status" value="1"/>
</dbReference>
<evidence type="ECO:0008006" key="3">
    <source>
        <dbReference type="Google" id="ProtNLM"/>
    </source>
</evidence>
<dbReference type="GO" id="GO:0004252">
    <property type="term" value="F:serine-type endopeptidase activity"/>
    <property type="evidence" value="ECO:0007669"/>
    <property type="project" value="TreeGrafter"/>
</dbReference>
<dbReference type="Proteomes" id="UP000325577">
    <property type="component" value="Linkage Group LG1"/>
</dbReference>
<accession>A0A5J5C2M0</accession>
<gene>
    <name evidence="1" type="ORF">F0562_004180</name>
</gene>
<dbReference type="AlphaFoldDB" id="A0A5J5C2M0"/>
<dbReference type="PANTHER" id="PTHR10381:SF50">
    <property type="entry name" value="ATP-DEPENDENT CLP PROTEASE PROTEOLYTIC SUBUNIT 3, CHLOROPLASTIC"/>
    <property type="match status" value="1"/>
</dbReference>
<dbReference type="EMBL" id="CM018032">
    <property type="protein sequence ID" value="KAA8547751.1"/>
    <property type="molecule type" value="Genomic_DNA"/>
</dbReference>
<protein>
    <recommendedName>
        <fullName evidence="3">ATP-dependent Clp protease proteolytic subunit</fullName>
    </recommendedName>
</protein>
<dbReference type="GO" id="GO:0009368">
    <property type="term" value="C:endopeptidase Clp complex"/>
    <property type="evidence" value="ECO:0007669"/>
    <property type="project" value="TreeGrafter"/>
</dbReference>
<organism evidence="1 2">
    <name type="scientific">Nyssa sinensis</name>
    <dbReference type="NCBI Taxonomy" id="561372"/>
    <lineage>
        <taxon>Eukaryota</taxon>
        <taxon>Viridiplantae</taxon>
        <taxon>Streptophyta</taxon>
        <taxon>Embryophyta</taxon>
        <taxon>Tracheophyta</taxon>
        <taxon>Spermatophyta</taxon>
        <taxon>Magnoliopsida</taxon>
        <taxon>eudicotyledons</taxon>
        <taxon>Gunneridae</taxon>
        <taxon>Pentapetalae</taxon>
        <taxon>asterids</taxon>
        <taxon>Cornales</taxon>
        <taxon>Nyssaceae</taxon>
        <taxon>Nyssa</taxon>
    </lineage>
</organism>
<dbReference type="Pfam" id="PF00574">
    <property type="entry name" value="CLP_protease"/>
    <property type="match status" value="1"/>
</dbReference>
<evidence type="ECO:0000313" key="2">
    <source>
        <dbReference type="Proteomes" id="UP000325577"/>
    </source>
</evidence>
<dbReference type="InterPro" id="IPR029045">
    <property type="entry name" value="ClpP/crotonase-like_dom_sf"/>
</dbReference>
<dbReference type="GO" id="GO:0004176">
    <property type="term" value="F:ATP-dependent peptidase activity"/>
    <property type="evidence" value="ECO:0007669"/>
    <property type="project" value="TreeGrafter"/>
</dbReference>
<sequence length="89" mass="9878">MLFQATEMGIQIREMVYHKVKLNKILSRITGKPEQQIELGTDCDNFMNAWEAMEYGLLDAFIDDGKPGLVALIADGTSTQNPGVGFVEN</sequence>
<keyword evidence="2" id="KW-1185">Reference proteome</keyword>
<proteinExistence type="predicted"/>
<dbReference type="GO" id="GO:0051117">
    <property type="term" value="F:ATPase binding"/>
    <property type="evidence" value="ECO:0007669"/>
    <property type="project" value="TreeGrafter"/>
</dbReference>
<evidence type="ECO:0000313" key="1">
    <source>
        <dbReference type="EMBL" id="KAA8547751.1"/>
    </source>
</evidence>
<name>A0A5J5C2M0_9ASTE</name>
<dbReference type="OrthoDB" id="2017408at2759"/>